<dbReference type="EMBL" id="MK318973">
    <property type="protein sequence ID" value="QCL10763.1"/>
    <property type="molecule type" value="Genomic_DNA"/>
</dbReference>
<sequence>MLSSAGIAGHARWIVTGIGRNRMAGSVRLRIEPCGEAASPSSLSEIITTMNR</sequence>
<keyword evidence="1" id="KW-0614">Plasmid</keyword>
<dbReference type="AlphaFoldDB" id="A0A4P8DJT5"/>
<organism evidence="1">
    <name type="scientific">Rhizobium rhizogenes</name>
    <name type="common">Agrobacterium rhizogenes</name>
    <dbReference type="NCBI Taxonomy" id="359"/>
    <lineage>
        <taxon>Bacteria</taxon>
        <taxon>Pseudomonadati</taxon>
        <taxon>Pseudomonadota</taxon>
        <taxon>Alphaproteobacteria</taxon>
        <taxon>Hyphomicrobiales</taxon>
        <taxon>Rhizobiaceae</taxon>
        <taxon>Rhizobium/Agrobacterium group</taxon>
        <taxon>Rhizobium</taxon>
    </lineage>
</organism>
<accession>A0A4P8DJT5</accession>
<gene>
    <name evidence="1" type="ORF">pOC-C5.8_587</name>
</gene>
<name>A0A4P8DJT5_RHIRH</name>
<reference evidence="1" key="1">
    <citation type="journal article" date="2019" name="Genome Biol. Evol.">
        <title>Evolutionary Relatedness and Classification of Tumour-Inducing and Opine-Catabolic Plasmids in Three Rhizobium rhizogenes Strains Isolated from the Same Crown Gall Tumour.</title>
        <authorList>
            <person name="Kuzmanovic N."/>
            <person name="Pulawska J."/>
        </authorList>
    </citation>
    <scope>NUCLEOTIDE SEQUENCE</scope>
    <source>
        <strain evidence="1">Colt5.8</strain>
        <plasmid evidence="1">pOC-Colt5.8</plasmid>
    </source>
</reference>
<protein>
    <submittedName>
        <fullName evidence="1">Uncharacterized protein</fullName>
    </submittedName>
</protein>
<geneLocation type="plasmid" evidence="1">
    <name>pOC-Colt5.8</name>
</geneLocation>
<evidence type="ECO:0000313" key="1">
    <source>
        <dbReference type="EMBL" id="QCL10763.1"/>
    </source>
</evidence>
<proteinExistence type="predicted"/>